<sequence length="114" mass="12541">MSSEPQIPPMEQQQQHQEQEEGSTQSKKAAKLEKQRRQRADSGRAHAICSVSKKMAFLVVRERGFTVQCVLSVAPDVVSLQMVNFATGLSKDSYVDVEGIISVPKDPIIGASQQ</sequence>
<proteinExistence type="predicted"/>
<evidence type="ECO:0000313" key="2">
    <source>
        <dbReference type="Proteomes" id="UP001060215"/>
    </source>
</evidence>
<comment type="caution">
    <text evidence="1">The sequence shown here is derived from an EMBL/GenBank/DDBJ whole genome shotgun (WGS) entry which is preliminary data.</text>
</comment>
<dbReference type="Proteomes" id="UP001060215">
    <property type="component" value="Chromosome 6"/>
</dbReference>
<name>A0ACC0I6H8_9ERIC</name>
<evidence type="ECO:0000313" key="1">
    <source>
        <dbReference type="EMBL" id="KAI8021055.1"/>
    </source>
</evidence>
<keyword evidence="2" id="KW-1185">Reference proteome</keyword>
<organism evidence="1 2">
    <name type="scientific">Camellia lanceoleosa</name>
    <dbReference type="NCBI Taxonomy" id="1840588"/>
    <lineage>
        <taxon>Eukaryota</taxon>
        <taxon>Viridiplantae</taxon>
        <taxon>Streptophyta</taxon>
        <taxon>Embryophyta</taxon>
        <taxon>Tracheophyta</taxon>
        <taxon>Spermatophyta</taxon>
        <taxon>Magnoliopsida</taxon>
        <taxon>eudicotyledons</taxon>
        <taxon>Gunneridae</taxon>
        <taxon>Pentapetalae</taxon>
        <taxon>asterids</taxon>
        <taxon>Ericales</taxon>
        <taxon>Theaceae</taxon>
        <taxon>Camellia</taxon>
    </lineage>
</organism>
<gene>
    <name evidence="1" type="ORF">LOK49_LG03G03004</name>
</gene>
<protein>
    <submittedName>
        <fullName evidence="1">Aspartate--tRNA ligase 2, cytoplasmic</fullName>
    </submittedName>
</protein>
<reference evidence="1 2" key="1">
    <citation type="journal article" date="2022" name="Plant J.">
        <title>Chromosome-level genome of Camellia lanceoleosa provides a valuable resource for understanding genome evolution and self-incompatibility.</title>
        <authorList>
            <person name="Gong W."/>
            <person name="Xiao S."/>
            <person name="Wang L."/>
            <person name="Liao Z."/>
            <person name="Chang Y."/>
            <person name="Mo W."/>
            <person name="Hu G."/>
            <person name="Li W."/>
            <person name="Zhao G."/>
            <person name="Zhu H."/>
            <person name="Hu X."/>
            <person name="Ji K."/>
            <person name="Xiang X."/>
            <person name="Song Q."/>
            <person name="Yuan D."/>
            <person name="Jin S."/>
            <person name="Zhang L."/>
        </authorList>
    </citation>
    <scope>NUCLEOTIDE SEQUENCE [LARGE SCALE GENOMIC DNA]</scope>
    <source>
        <strain evidence="1">SQ_2022a</strain>
    </source>
</reference>
<accession>A0ACC0I6H8</accession>
<keyword evidence="1" id="KW-0436">Ligase</keyword>
<dbReference type="EMBL" id="CM045763">
    <property type="protein sequence ID" value="KAI8021055.1"/>
    <property type="molecule type" value="Genomic_DNA"/>
</dbReference>